<dbReference type="AlphaFoldDB" id="A0AAD6LZ30"/>
<proteinExistence type="predicted"/>
<keyword evidence="2" id="KW-1185">Reference proteome</keyword>
<dbReference type="Proteomes" id="UP001164929">
    <property type="component" value="Chromosome 13"/>
</dbReference>
<sequence>MPANDPLPSHVPAWMMVRNHSSRAESHPCDKTRTCSQFGLTCQP</sequence>
<protein>
    <submittedName>
        <fullName evidence="1">Uncharacterized protein</fullName>
    </submittedName>
</protein>
<comment type="caution">
    <text evidence="1">The sequence shown here is derived from an EMBL/GenBank/DDBJ whole genome shotgun (WGS) entry which is preliminary data.</text>
</comment>
<organism evidence="1 2">
    <name type="scientific">Populus alba x Populus x berolinensis</name>
    <dbReference type="NCBI Taxonomy" id="444605"/>
    <lineage>
        <taxon>Eukaryota</taxon>
        <taxon>Viridiplantae</taxon>
        <taxon>Streptophyta</taxon>
        <taxon>Embryophyta</taxon>
        <taxon>Tracheophyta</taxon>
        <taxon>Spermatophyta</taxon>
        <taxon>Magnoliopsida</taxon>
        <taxon>eudicotyledons</taxon>
        <taxon>Gunneridae</taxon>
        <taxon>Pentapetalae</taxon>
        <taxon>rosids</taxon>
        <taxon>fabids</taxon>
        <taxon>Malpighiales</taxon>
        <taxon>Salicaceae</taxon>
        <taxon>Saliceae</taxon>
        <taxon>Populus</taxon>
    </lineage>
</organism>
<dbReference type="EMBL" id="JAQIZT010000013">
    <property type="protein sequence ID" value="KAJ6975762.1"/>
    <property type="molecule type" value="Genomic_DNA"/>
</dbReference>
<evidence type="ECO:0000313" key="2">
    <source>
        <dbReference type="Proteomes" id="UP001164929"/>
    </source>
</evidence>
<name>A0AAD6LZ30_9ROSI</name>
<accession>A0AAD6LZ30</accession>
<reference evidence="1" key="1">
    <citation type="journal article" date="2023" name="Mol. Ecol. Resour.">
        <title>Chromosome-level genome assembly of a triploid poplar Populus alba 'Berolinensis'.</title>
        <authorList>
            <person name="Chen S."/>
            <person name="Yu Y."/>
            <person name="Wang X."/>
            <person name="Wang S."/>
            <person name="Zhang T."/>
            <person name="Zhou Y."/>
            <person name="He R."/>
            <person name="Meng N."/>
            <person name="Wang Y."/>
            <person name="Liu W."/>
            <person name="Liu Z."/>
            <person name="Liu J."/>
            <person name="Guo Q."/>
            <person name="Huang H."/>
            <person name="Sederoff R.R."/>
            <person name="Wang G."/>
            <person name="Qu G."/>
            <person name="Chen S."/>
        </authorList>
    </citation>
    <scope>NUCLEOTIDE SEQUENCE</scope>
    <source>
        <strain evidence="1">SC-2020</strain>
    </source>
</reference>
<evidence type="ECO:0000313" key="1">
    <source>
        <dbReference type="EMBL" id="KAJ6975762.1"/>
    </source>
</evidence>
<gene>
    <name evidence="1" type="ORF">NC653_031556</name>
</gene>